<accession>A0A445AZI5</accession>
<dbReference type="Proteomes" id="UP000289738">
    <property type="component" value="Chromosome B01"/>
</dbReference>
<protein>
    <recommendedName>
        <fullName evidence="3">RNase H type-1 domain-containing protein</fullName>
    </recommendedName>
</protein>
<name>A0A445AZI5_ARAHY</name>
<proteinExistence type="predicted"/>
<sequence>MSSTDKATSHGGGRKKKIQVYNCSKLKPVHNATTECSTDKILREGRNGERKRITWRPPSHNRLKVNTDAAFHRKTGMAVSAIVIRNCQEKIITGTTSALAAEAQVYIEALILIKNLQITLISGSSY</sequence>
<evidence type="ECO:0008006" key="3">
    <source>
        <dbReference type="Google" id="ProtNLM"/>
    </source>
</evidence>
<keyword evidence="2" id="KW-1185">Reference proteome</keyword>
<dbReference type="AlphaFoldDB" id="A0A445AZI5"/>
<reference evidence="1 2" key="1">
    <citation type="submission" date="2019-01" db="EMBL/GenBank/DDBJ databases">
        <title>Sequencing of cultivated peanut Arachis hypogaea provides insights into genome evolution and oil improvement.</title>
        <authorList>
            <person name="Chen X."/>
        </authorList>
    </citation>
    <scope>NUCLEOTIDE SEQUENCE [LARGE SCALE GENOMIC DNA]</scope>
    <source>
        <strain evidence="2">cv. Fuhuasheng</strain>
        <tissue evidence="1">Leaves</tissue>
    </source>
</reference>
<gene>
    <name evidence="1" type="ORF">Ahy_B01g056784</name>
</gene>
<comment type="caution">
    <text evidence="1">The sequence shown here is derived from an EMBL/GenBank/DDBJ whole genome shotgun (WGS) entry which is preliminary data.</text>
</comment>
<evidence type="ECO:0000313" key="2">
    <source>
        <dbReference type="Proteomes" id="UP000289738"/>
    </source>
</evidence>
<dbReference type="EMBL" id="SDMP01000011">
    <property type="protein sequence ID" value="RYR31853.1"/>
    <property type="molecule type" value="Genomic_DNA"/>
</dbReference>
<organism evidence="1 2">
    <name type="scientific">Arachis hypogaea</name>
    <name type="common">Peanut</name>
    <dbReference type="NCBI Taxonomy" id="3818"/>
    <lineage>
        <taxon>Eukaryota</taxon>
        <taxon>Viridiplantae</taxon>
        <taxon>Streptophyta</taxon>
        <taxon>Embryophyta</taxon>
        <taxon>Tracheophyta</taxon>
        <taxon>Spermatophyta</taxon>
        <taxon>Magnoliopsida</taxon>
        <taxon>eudicotyledons</taxon>
        <taxon>Gunneridae</taxon>
        <taxon>Pentapetalae</taxon>
        <taxon>rosids</taxon>
        <taxon>fabids</taxon>
        <taxon>Fabales</taxon>
        <taxon>Fabaceae</taxon>
        <taxon>Papilionoideae</taxon>
        <taxon>50 kb inversion clade</taxon>
        <taxon>dalbergioids sensu lato</taxon>
        <taxon>Dalbergieae</taxon>
        <taxon>Pterocarpus clade</taxon>
        <taxon>Arachis</taxon>
    </lineage>
</organism>
<evidence type="ECO:0000313" key="1">
    <source>
        <dbReference type="EMBL" id="RYR31853.1"/>
    </source>
</evidence>